<evidence type="ECO:0000313" key="2">
    <source>
        <dbReference type="EMBL" id="KAG5606811.1"/>
    </source>
</evidence>
<keyword evidence="1" id="KW-0813">Transport</keyword>
<evidence type="ECO:0000313" key="3">
    <source>
        <dbReference type="Proteomes" id="UP000824120"/>
    </source>
</evidence>
<organism evidence="2 3">
    <name type="scientific">Solanum commersonii</name>
    <name type="common">Commerson's wild potato</name>
    <name type="synonym">Commerson's nightshade</name>
    <dbReference type="NCBI Taxonomy" id="4109"/>
    <lineage>
        <taxon>Eukaryota</taxon>
        <taxon>Viridiplantae</taxon>
        <taxon>Streptophyta</taxon>
        <taxon>Embryophyta</taxon>
        <taxon>Tracheophyta</taxon>
        <taxon>Spermatophyta</taxon>
        <taxon>Magnoliopsida</taxon>
        <taxon>eudicotyledons</taxon>
        <taxon>Gunneridae</taxon>
        <taxon>Pentapetalae</taxon>
        <taxon>asterids</taxon>
        <taxon>lamiids</taxon>
        <taxon>Solanales</taxon>
        <taxon>Solanaceae</taxon>
        <taxon>Solanoideae</taxon>
        <taxon>Solaneae</taxon>
        <taxon>Solanum</taxon>
    </lineage>
</organism>
<accession>A0A9J5Z1I9</accession>
<feature type="transmembrane region" description="Helical" evidence="1">
    <location>
        <begin position="6"/>
        <end position="30"/>
    </location>
</feature>
<reference evidence="2 3" key="1">
    <citation type="submission" date="2020-09" db="EMBL/GenBank/DDBJ databases">
        <title>De no assembly of potato wild relative species, Solanum commersonii.</title>
        <authorList>
            <person name="Cho K."/>
        </authorList>
    </citation>
    <scope>NUCLEOTIDE SEQUENCE [LARGE SCALE GENOMIC DNA]</scope>
    <source>
        <strain evidence="2">LZ3.2</strain>
        <tissue evidence="2">Leaf</tissue>
    </source>
</reference>
<gene>
    <name evidence="2" type="ORF">H5410_028303</name>
</gene>
<protein>
    <recommendedName>
        <fullName evidence="1">Endoplasmic reticulum transmembrane protein</fullName>
    </recommendedName>
</protein>
<keyword evidence="1" id="KW-0812">Transmembrane</keyword>
<name>A0A9J5Z1I9_SOLCO</name>
<dbReference type="PANTHER" id="PTHR12701:SF57">
    <property type="entry name" value="ENDOPLASMIC RETICULUM TRANSMEMBRANE PROTEIN"/>
    <property type="match status" value="1"/>
</dbReference>
<dbReference type="Proteomes" id="UP000824120">
    <property type="component" value="Chromosome 5"/>
</dbReference>
<dbReference type="GO" id="GO:0005789">
    <property type="term" value="C:endoplasmic reticulum membrane"/>
    <property type="evidence" value="ECO:0007669"/>
    <property type="project" value="UniProtKB-SubCell"/>
</dbReference>
<dbReference type="GO" id="GO:0070973">
    <property type="term" value="P:protein localization to endoplasmic reticulum exit site"/>
    <property type="evidence" value="ECO:0007669"/>
    <property type="project" value="UniProtKB-UniRule"/>
</dbReference>
<proteinExistence type="inferred from homology"/>
<evidence type="ECO:0000256" key="1">
    <source>
        <dbReference type="RuleBase" id="RU367026"/>
    </source>
</evidence>
<comment type="function">
    <text evidence="1">May play a role in anterograde transport of membrane proteins from the endoplasmic reticulum to the Golgi.</text>
</comment>
<keyword evidence="1" id="KW-0256">Endoplasmic reticulum</keyword>
<keyword evidence="1" id="KW-0472">Membrane</keyword>
<dbReference type="OrthoDB" id="1275771at2759"/>
<keyword evidence="1" id="KW-0653">Protein transport</keyword>
<sequence>MLVTYLILYILFVLISLVLGEILVYFGICFQTQFQEPILLALSRGNNSLIVWIRILMFAIFVYWVYTSISILCSWRIFHGPIDSSDGVALNLLILQSSLMGFSLFAWMVLDKLHPVIMENISIRKIIKAERKILQERKLHMEGHCRVLQGKVADLTAKMKKLKMDYQMKANKARAEGAIVLELKNNFEEFRLKYDRLFDYNQTLRNQLQSISHEVQKIDESNEWSNLKTKLGFPTVENNGKCVDFENVSETATKYGEYPFSATPSSASPRHRRPIYQC</sequence>
<keyword evidence="1" id="KW-0931">ER-Golgi transport</keyword>
<dbReference type="GO" id="GO:0006886">
    <property type="term" value="P:intracellular protein transport"/>
    <property type="evidence" value="ECO:0007669"/>
    <property type="project" value="UniProtKB-UniRule"/>
</dbReference>
<feature type="transmembrane region" description="Helical" evidence="1">
    <location>
        <begin position="51"/>
        <end position="78"/>
    </location>
</feature>
<dbReference type="AlphaFoldDB" id="A0A9J5Z1I9"/>
<dbReference type="PANTHER" id="PTHR12701">
    <property type="entry name" value="BCR-ASSOCIATED PROTEIN, BAP"/>
    <property type="match status" value="1"/>
</dbReference>
<comment type="caution">
    <text evidence="2">The sequence shown here is derived from an EMBL/GenBank/DDBJ whole genome shotgun (WGS) entry which is preliminary data.</text>
</comment>
<comment type="subcellular location">
    <subcellularLocation>
        <location evidence="1">Endoplasmic reticulum membrane</location>
        <topology evidence="1">Multi-pass membrane protein</topology>
    </subcellularLocation>
</comment>
<dbReference type="InterPro" id="IPR008417">
    <property type="entry name" value="BAP29/BAP31"/>
</dbReference>
<comment type="similarity">
    <text evidence="1">Belongs to the BCAP29/BCAP31 family.</text>
</comment>
<keyword evidence="1" id="KW-1133">Transmembrane helix</keyword>
<feature type="transmembrane region" description="Helical" evidence="1">
    <location>
        <begin position="90"/>
        <end position="110"/>
    </location>
</feature>
<dbReference type="GO" id="GO:0006888">
    <property type="term" value="P:endoplasmic reticulum to Golgi vesicle-mediated transport"/>
    <property type="evidence" value="ECO:0007669"/>
    <property type="project" value="UniProtKB-UniRule"/>
</dbReference>
<keyword evidence="3" id="KW-1185">Reference proteome</keyword>
<dbReference type="EMBL" id="JACXVP010000005">
    <property type="protein sequence ID" value="KAG5606811.1"/>
    <property type="molecule type" value="Genomic_DNA"/>
</dbReference>